<evidence type="ECO:0000256" key="4">
    <source>
        <dbReference type="ARBA" id="ARBA00022679"/>
    </source>
</evidence>
<dbReference type="PANTHER" id="PTHR11214">
    <property type="entry name" value="BETA-1,3-N-ACETYLGLUCOSAMINYLTRANSFERASE"/>
    <property type="match status" value="1"/>
</dbReference>
<evidence type="ECO:0000256" key="2">
    <source>
        <dbReference type="ARBA" id="ARBA00008661"/>
    </source>
</evidence>
<dbReference type="Gene3D" id="3.90.550.50">
    <property type="match status" value="1"/>
</dbReference>
<dbReference type="EC" id="2.4.1.-" evidence="10"/>
<evidence type="ECO:0000256" key="5">
    <source>
        <dbReference type="ARBA" id="ARBA00022692"/>
    </source>
</evidence>
<dbReference type="OrthoDB" id="2139606at2759"/>
<evidence type="ECO:0000256" key="8">
    <source>
        <dbReference type="ARBA" id="ARBA00023034"/>
    </source>
</evidence>
<evidence type="ECO:0000256" key="3">
    <source>
        <dbReference type="ARBA" id="ARBA00022676"/>
    </source>
</evidence>
<keyword evidence="8 10" id="KW-0333">Golgi apparatus</keyword>
<accession>A0A1W0WQ88</accession>
<dbReference type="PANTHER" id="PTHR11214:SF378">
    <property type="entry name" value="BETA-1,3-GALACTOSYLTRANSFERASE 4"/>
    <property type="match status" value="1"/>
</dbReference>
<sequence length="359" mass="40978">MSNSRGNGIPITSNRQRINLTSAYRKRIAFILGLLVFYLLWRRPFGLFIREESTKLHASDDASLLLVNDNGTTVERSDCNQTGRYFLGPDFCSDDLSSHPYLLLIIPSRPGNAKDRAAVRETWGLHARKQNVALVFGFGAFGSTNDDLHRELRSEHAFFGDLLQITSITDAYHNQTQLMLAFLDWGAKNCQSAQFIGKADEDTWINIFGVLERLRPLENETNFILGHIITGAVVRRLATEKWALTLQEYPDATYPPFAEGHLYIFPRSSITSVLQASKRLHMHWIDDVFIGGQIPKFLNMSLIHIPEWAQIFDINPKSRDCSGSKYLIIHDVSAVVKRKIYYHPCMRLYRQIVPPELLP</sequence>
<dbReference type="GO" id="GO:0000139">
    <property type="term" value="C:Golgi membrane"/>
    <property type="evidence" value="ECO:0007669"/>
    <property type="project" value="UniProtKB-SubCell"/>
</dbReference>
<protein>
    <recommendedName>
        <fullName evidence="10">Hexosyltransferase</fullName>
        <ecNumber evidence="10">2.4.1.-</ecNumber>
    </recommendedName>
</protein>
<dbReference type="GO" id="GO:0006493">
    <property type="term" value="P:protein O-linked glycosylation"/>
    <property type="evidence" value="ECO:0007669"/>
    <property type="project" value="TreeGrafter"/>
</dbReference>
<keyword evidence="7 10" id="KW-1133">Transmembrane helix</keyword>
<keyword evidence="5 10" id="KW-0812">Transmembrane</keyword>
<reference evidence="12" key="1">
    <citation type="submission" date="2017-01" db="EMBL/GenBank/DDBJ databases">
        <title>Comparative genomics of anhydrobiosis in the tardigrade Hypsibius dujardini.</title>
        <authorList>
            <person name="Yoshida Y."/>
            <person name="Koutsovoulos G."/>
            <person name="Laetsch D."/>
            <person name="Stevens L."/>
            <person name="Kumar S."/>
            <person name="Horikawa D."/>
            <person name="Ishino K."/>
            <person name="Komine S."/>
            <person name="Tomita M."/>
            <person name="Blaxter M."/>
            <person name="Arakawa K."/>
        </authorList>
    </citation>
    <scope>NUCLEOTIDE SEQUENCE [LARGE SCALE GENOMIC DNA]</scope>
    <source>
        <strain evidence="12">Z151</strain>
    </source>
</reference>
<evidence type="ECO:0000256" key="1">
    <source>
        <dbReference type="ARBA" id="ARBA00004323"/>
    </source>
</evidence>
<name>A0A1W0WQ88_HYPEX</name>
<evidence type="ECO:0000256" key="7">
    <source>
        <dbReference type="ARBA" id="ARBA00022989"/>
    </source>
</evidence>
<dbReference type="Pfam" id="PF01762">
    <property type="entry name" value="Galactosyl_T"/>
    <property type="match status" value="1"/>
</dbReference>
<evidence type="ECO:0000256" key="6">
    <source>
        <dbReference type="ARBA" id="ARBA00022968"/>
    </source>
</evidence>
<keyword evidence="9 10" id="KW-0472">Membrane</keyword>
<dbReference type="AlphaFoldDB" id="A0A1W0WQ88"/>
<evidence type="ECO:0000313" key="11">
    <source>
        <dbReference type="EMBL" id="OQV17366.1"/>
    </source>
</evidence>
<keyword evidence="3 10" id="KW-0328">Glycosyltransferase</keyword>
<keyword evidence="12" id="KW-1185">Reference proteome</keyword>
<dbReference type="EMBL" id="MTYJ01000061">
    <property type="protein sequence ID" value="OQV17366.1"/>
    <property type="molecule type" value="Genomic_DNA"/>
</dbReference>
<dbReference type="InterPro" id="IPR002659">
    <property type="entry name" value="Glyco_trans_31"/>
</dbReference>
<evidence type="ECO:0000256" key="10">
    <source>
        <dbReference type="RuleBase" id="RU363063"/>
    </source>
</evidence>
<evidence type="ECO:0000256" key="9">
    <source>
        <dbReference type="ARBA" id="ARBA00023136"/>
    </source>
</evidence>
<comment type="subcellular location">
    <subcellularLocation>
        <location evidence="1 10">Golgi apparatus membrane</location>
        <topology evidence="1 10">Single-pass type II membrane protein</topology>
    </subcellularLocation>
</comment>
<keyword evidence="4" id="KW-0808">Transferase</keyword>
<proteinExistence type="inferred from homology"/>
<gene>
    <name evidence="11" type="ORF">BV898_08471</name>
</gene>
<dbReference type="GO" id="GO:0016758">
    <property type="term" value="F:hexosyltransferase activity"/>
    <property type="evidence" value="ECO:0007669"/>
    <property type="project" value="InterPro"/>
</dbReference>
<organism evidence="11 12">
    <name type="scientific">Hypsibius exemplaris</name>
    <name type="common">Freshwater tardigrade</name>
    <dbReference type="NCBI Taxonomy" id="2072580"/>
    <lineage>
        <taxon>Eukaryota</taxon>
        <taxon>Metazoa</taxon>
        <taxon>Ecdysozoa</taxon>
        <taxon>Tardigrada</taxon>
        <taxon>Eutardigrada</taxon>
        <taxon>Parachela</taxon>
        <taxon>Hypsibioidea</taxon>
        <taxon>Hypsibiidae</taxon>
        <taxon>Hypsibius</taxon>
    </lineage>
</organism>
<keyword evidence="6 10" id="KW-0735">Signal-anchor</keyword>
<evidence type="ECO:0000313" key="12">
    <source>
        <dbReference type="Proteomes" id="UP000192578"/>
    </source>
</evidence>
<comment type="similarity">
    <text evidence="2 10">Belongs to the glycosyltransferase 31 family.</text>
</comment>
<comment type="caution">
    <text evidence="11">The sequence shown here is derived from an EMBL/GenBank/DDBJ whole genome shotgun (WGS) entry which is preliminary data.</text>
</comment>
<dbReference type="Proteomes" id="UP000192578">
    <property type="component" value="Unassembled WGS sequence"/>
</dbReference>
<feature type="transmembrane region" description="Helical" evidence="10">
    <location>
        <begin position="24"/>
        <end position="41"/>
    </location>
</feature>